<dbReference type="AlphaFoldDB" id="A0A2T2XGG5"/>
<gene>
    <name evidence="1" type="ORF">C7B46_09360</name>
</gene>
<proteinExistence type="predicted"/>
<evidence type="ECO:0000313" key="2">
    <source>
        <dbReference type="Proteomes" id="UP000242972"/>
    </source>
</evidence>
<dbReference type="EMBL" id="PXYW01000018">
    <property type="protein sequence ID" value="PSR33601.1"/>
    <property type="molecule type" value="Genomic_DNA"/>
</dbReference>
<comment type="caution">
    <text evidence="1">The sequence shown here is derived from an EMBL/GenBank/DDBJ whole genome shotgun (WGS) entry which is preliminary data.</text>
</comment>
<sequence>MGVGNFLEHPSQCGLILFFRNRTYLEVNSEWMEVHYPVSLSEAMEALAQRGMAFVVEEDPVAVLDTSMADGTPELKILVYWMAEGSRMS</sequence>
<accession>A0A2T2XGG5</accession>
<name>A0A2T2XGG5_9FIRM</name>
<organism evidence="1 2">
    <name type="scientific">Sulfobacillus benefaciens</name>
    <dbReference type="NCBI Taxonomy" id="453960"/>
    <lineage>
        <taxon>Bacteria</taxon>
        <taxon>Bacillati</taxon>
        <taxon>Bacillota</taxon>
        <taxon>Clostridia</taxon>
        <taxon>Eubacteriales</taxon>
        <taxon>Clostridiales Family XVII. Incertae Sedis</taxon>
        <taxon>Sulfobacillus</taxon>
    </lineage>
</organism>
<dbReference type="Proteomes" id="UP000242972">
    <property type="component" value="Unassembled WGS sequence"/>
</dbReference>
<reference evidence="1 2" key="1">
    <citation type="journal article" date="2014" name="BMC Genomics">
        <title>Comparison of environmental and isolate Sulfobacillus genomes reveals diverse carbon, sulfur, nitrogen, and hydrogen metabolisms.</title>
        <authorList>
            <person name="Justice N.B."/>
            <person name="Norman A."/>
            <person name="Brown C.T."/>
            <person name="Singh A."/>
            <person name="Thomas B.C."/>
            <person name="Banfield J.F."/>
        </authorList>
    </citation>
    <scope>NUCLEOTIDE SEQUENCE [LARGE SCALE GENOMIC DNA]</scope>
    <source>
        <strain evidence="1">AMDSBA4</strain>
    </source>
</reference>
<protein>
    <submittedName>
        <fullName evidence="1">Uncharacterized protein</fullName>
    </submittedName>
</protein>
<evidence type="ECO:0000313" key="1">
    <source>
        <dbReference type="EMBL" id="PSR33601.1"/>
    </source>
</evidence>